<sequence>MSNLNENVEREFKCNFIFTLNRMVFNVDENMYKRLAQQVGWENISMLSTHFGHGNEVASLIDLLQKQLGKNGLRKFYDALEMTENPKMLEVQQSIRDSVCSGLFL</sequence>
<reference evidence="1" key="1">
    <citation type="submission" date="2021-06" db="EMBL/GenBank/DDBJ databases">
        <authorList>
            <person name="Rolland C."/>
        </authorList>
    </citation>
    <scope>NUCLEOTIDE SEQUENCE</scope>
    <source>
        <strain evidence="1">347.936635</strain>
    </source>
</reference>
<protein>
    <submittedName>
        <fullName evidence="1">Mitochondrial antiviral-signaling protein</fullName>
    </submittedName>
</protein>
<dbReference type="EMBL" id="MZ420154">
    <property type="protein sequence ID" value="QYA18441.1"/>
    <property type="molecule type" value="Genomic_DNA"/>
</dbReference>
<accession>A0A8F8PK68</accession>
<gene>
    <name evidence="1" type="ORF">KOM_12_172</name>
</gene>
<evidence type="ECO:0000313" key="1">
    <source>
        <dbReference type="EMBL" id="QYA18441.1"/>
    </source>
</evidence>
<proteinExistence type="predicted"/>
<name>A0A8F8PK68_9VIRU</name>
<organism evidence="1">
    <name type="scientific">Clandestinovirus</name>
    <dbReference type="NCBI Taxonomy" id="2831644"/>
    <lineage>
        <taxon>Viruses</taxon>
    </lineage>
</organism>